<feature type="domain" description="Transposase zinc-ribbon" evidence="1">
    <location>
        <begin position="21"/>
        <end position="66"/>
    </location>
</feature>
<evidence type="ECO:0000313" key="2">
    <source>
        <dbReference type="EMBL" id="THF79589.1"/>
    </source>
</evidence>
<proteinExistence type="predicted"/>
<dbReference type="Proteomes" id="UP000310636">
    <property type="component" value="Unassembled WGS sequence"/>
</dbReference>
<protein>
    <submittedName>
        <fullName evidence="2">Transposase</fullName>
    </submittedName>
</protein>
<dbReference type="EMBL" id="SSOB01000013">
    <property type="protein sequence ID" value="THF79589.1"/>
    <property type="molecule type" value="Genomic_DNA"/>
</dbReference>
<sequence>MVHVAKKEALILIQFQKAFQTEEACHEHLYKIKWPDGFCCPRCSGRKAYEVTTRRRPLYECVQCGH</sequence>
<gene>
    <name evidence="2" type="ORF">E6C55_12520</name>
</gene>
<evidence type="ECO:0000313" key="3">
    <source>
        <dbReference type="Proteomes" id="UP000310636"/>
    </source>
</evidence>
<dbReference type="AlphaFoldDB" id="A0A4S4C204"/>
<name>A0A4S4C204_9BACL</name>
<dbReference type="InterPro" id="IPR024442">
    <property type="entry name" value="Transposase_Zn_ribbon"/>
</dbReference>
<evidence type="ECO:0000259" key="1">
    <source>
        <dbReference type="Pfam" id="PF12760"/>
    </source>
</evidence>
<reference evidence="2 3" key="1">
    <citation type="submission" date="2019-04" db="EMBL/GenBank/DDBJ databases">
        <title>Cohnella sp. nov. isolated from preserved vegetables.</title>
        <authorList>
            <person name="Lin S.-Y."/>
            <person name="Hung M.-H."/>
            <person name="Young C.-C."/>
        </authorList>
    </citation>
    <scope>NUCLEOTIDE SEQUENCE [LARGE SCALE GENOMIC DNA]</scope>
    <source>
        <strain evidence="2 3">CC-MHH1044</strain>
    </source>
</reference>
<dbReference type="OrthoDB" id="2664516at2"/>
<accession>A0A4S4C204</accession>
<organism evidence="2 3">
    <name type="scientific">Cohnella fermenti</name>
    <dbReference type="NCBI Taxonomy" id="2565925"/>
    <lineage>
        <taxon>Bacteria</taxon>
        <taxon>Bacillati</taxon>
        <taxon>Bacillota</taxon>
        <taxon>Bacilli</taxon>
        <taxon>Bacillales</taxon>
        <taxon>Paenibacillaceae</taxon>
        <taxon>Cohnella</taxon>
    </lineage>
</organism>
<keyword evidence="3" id="KW-1185">Reference proteome</keyword>
<comment type="caution">
    <text evidence="2">The sequence shown here is derived from an EMBL/GenBank/DDBJ whole genome shotgun (WGS) entry which is preliminary data.</text>
</comment>
<dbReference type="Pfam" id="PF12760">
    <property type="entry name" value="Zn_ribbon_IS1595"/>
    <property type="match status" value="1"/>
</dbReference>